<name>A0A5C1ANN8_9BACT</name>
<keyword evidence="9" id="KW-1185">Reference proteome</keyword>
<feature type="transmembrane region" description="Helical" evidence="6">
    <location>
        <begin position="89"/>
        <end position="110"/>
    </location>
</feature>
<feature type="transmembrane region" description="Helical" evidence="6">
    <location>
        <begin position="116"/>
        <end position="139"/>
    </location>
</feature>
<dbReference type="OrthoDB" id="361483at2"/>
<evidence type="ECO:0000313" key="9">
    <source>
        <dbReference type="Proteomes" id="UP000324974"/>
    </source>
</evidence>
<gene>
    <name evidence="8" type="ORF">PX52LOC_07273</name>
</gene>
<evidence type="ECO:0000256" key="6">
    <source>
        <dbReference type="SAM" id="Phobius"/>
    </source>
</evidence>
<dbReference type="GO" id="GO:0005886">
    <property type="term" value="C:plasma membrane"/>
    <property type="evidence" value="ECO:0007669"/>
    <property type="project" value="TreeGrafter"/>
</dbReference>
<protein>
    <submittedName>
        <fullName evidence="8">GtrA-like protein</fullName>
    </submittedName>
</protein>
<evidence type="ECO:0000256" key="3">
    <source>
        <dbReference type="ARBA" id="ARBA00022692"/>
    </source>
</evidence>
<dbReference type="Proteomes" id="UP000324974">
    <property type="component" value="Chromosome"/>
</dbReference>
<evidence type="ECO:0000256" key="5">
    <source>
        <dbReference type="ARBA" id="ARBA00023136"/>
    </source>
</evidence>
<feature type="domain" description="GtrA/DPMS transmembrane" evidence="7">
    <location>
        <begin position="29"/>
        <end position="140"/>
    </location>
</feature>
<comment type="similarity">
    <text evidence="2">Belongs to the GtrA family.</text>
</comment>
<dbReference type="RefSeq" id="WP_149114504.1">
    <property type="nucleotide sequence ID" value="NZ_CP042425.1"/>
</dbReference>
<dbReference type="PANTHER" id="PTHR38459">
    <property type="entry name" value="PROPHAGE BACTOPRENOL-LINKED GLUCOSE TRANSLOCASE HOMOLOG"/>
    <property type="match status" value="1"/>
</dbReference>
<feature type="transmembrane region" description="Helical" evidence="6">
    <location>
        <begin position="59"/>
        <end position="77"/>
    </location>
</feature>
<comment type="subcellular location">
    <subcellularLocation>
        <location evidence="1">Membrane</location>
        <topology evidence="1">Multi-pass membrane protein</topology>
    </subcellularLocation>
</comment>
<dbReference type="InterPro" id="IPR051401">
    <property type="entry name" value="GtrA_CellWall_Glycosyl"/>
</dbReference>
<organism evidence="8 9">
    <name type="scientific">Limnoglobus roseus</name>
    <dbReference type="NCBI Taxonomy" id="2598579"/>
    <lineage>
        <taxon>Bacteria</taxon>
        <taxon>Pseudomonadati</taxon>
        <taxon>Planctomycetota</taxon>
        <taxon>Planctomycetia</taxon>
        <taxon>Gemmatales</taxon>
        <taxon>Gemmataceae</taxon>
        <taxon>Limnoglobus</taxon>
    </lineage>
</organism>
<dbReference type="InterPro" id="IPR007267">
    <property type="entry name" value="GtrA_DPMS_TM"/>
</dbReference>
<dbReference type="AlphaFoldDB" id="A0A5C1ANN8"/>
<evidence type="ECO:0000259" key="7">
    <source>
        <dbReference type="Pfam" id="PF04138"/>
    </source>
</evidence>
<keyword evidence="4 6" id="KW-1133">Transmembrane helix</keyword>
<sequence>MTTKTTFAGNGTFAVARPPSGAERRRLLRFGVIGCTSVAVDFAVFQLLAGSLSPHAAKAVSYLAGVVVGFVGNKFWTFESARRSAAEPILYLLVYAVTLGVNVGVNAVVAEMTGSTGLAFLAATGVTTVLNYLGLRLLAFRAAVRDRDQRETA</sequence>
<reference evidence="9" key="1">
    <citation type="submission" date="2019-08" db="EMBL/GenBank/DDBJ databases">
        <title>Limnoglobus roseus gen. nov., sp. nov., a novel freshwater planctomycete with a giant genome from the family Gemmataceae.</title>
        <authorList>
            <person name="Kulichevskaya I.S."/>
            <person name="Naumoff D.G."/>
            <person name="Miroshnikov K."/>
            <person name="Ivanova A."/>
            <person name="Philippov D.A."/>
            <person name="Hakobyan A."/>
            <person name="Rijpstra I.C."/>
            <person name="Sinninghe Damste J.S."/>
            <person name="Liesack W."/>
            <person name="Dedysh S.N."/>
        </authorList>
    </citation>
    <scope>NUCLEOTIDE SEQUENCE [LARGE SCALE GENOMIC DNA]</scope>
    <source>
        <strain evidence="9">PX52</strain>
    </source>
</reference>
<proteinExistence type="inferred from homology"/>
<evidence type="ECO:0000256" key="2">
    <source>
        <dbReference type="ARBA" id="ARBA00009399"/>
    </source>
</evidence>
<dbReference type="Pfam" id="PF04138">
    <property type="entry name" value="GtrA_DPMS_TM"/>
    <property type="match status" value="1"/>
</dbReference>
<evidence type="ECO:0000256" key="1">
    <source>
        <dbReference type="ARBA" id="ARBA00004141"/>
    </source>
</evidence>
<evidence type="ECO:0000313" key="8">
    <source>
        <dbReference type="EMBL" id="QEL20185.1"/>
    </source>
</evidence>
<dbReference type="EMBL" id="CP042425">
    <property type="protein sequence ID" value="QEL20185.1"/>
    <property type="molecule type" value="Genomic_DNA"/>
</dbReference>
<feature type="transmembrane region" description="Helical" evidence="6">
    <location>
        <begin position="27"/>
        <end position="47"/>
    </location>
</feature>
<dbReference type="PANTHER" id="PTHR38459:SF6">
    <property type="entry name" value="ARABINOGALACTAN BIOSYNTHESIS RECRUITING PROTEIN RV3789"/>
    <property type="match status" value="1"/>
</dbReference>
<keyword evidence="5 6" id="KW-0472">Membrane</keyword>
<dbReference type="KEGG" id="lrs:PX52LOC_07273"/>
<dbReference type="GO" id="GO:0000271">
    <property type="term" value="P:polysaccharide biosynthetic process"/>
    <property type="evidence" value="ECO:0007669"/>
    <property type="project" value="InterPro"/>
</dbReference>
<keyword evidence="3 6" id="KW-0812">Transmembrane</keyword>
<evidence type="ECO:0000256" key="4">
    <source>
        <dbReference type="ARBA" id="ARBA00022989"/>
    </source>
</evidence>
<accession>A0A5C1ANN8</accession>